<dbReference type="CDD" id="cd18808">
    <property type="entry name" value="SF1_C_Upf1"/>
    <property type="match status" value="1"/>
</dbReference>
<name>A0A9P8HYD3_9PEZI</name>
<dbReference type="PANTHER" id="PTHR10887">
    <property type="entry name" value="DNA2/NAM7 HELICASE FAMILY"/>
    <property type="match status" value="1"/>
</dbReference>
<dbReference type="Gene3D" id="3.40.50.300">
    <property type="entry name" value="P-loop containing nucleotide triphosphate hydrolases"/>
    <property type="match status" value="2"/>
</dbReference>
<dbReference type="EMBL" id="JAGHQL010000059">
    <property type="protein sequence ID" value="KAH0542174.1"/>
    <property type="molecule type" value="Genomic_DNA"/>
</dbReference>
<feature type="domain" description="RNA helicase aquarius N-terminal" evidence="6">
    <location>
        <begin position="28"/>
        <end position="81"/>
    </location>
</feature>
<evidence type="ECO:0000256" key="2">
    <source>
        <dbReference type="PIRNR" id="PIRNR038901"/>
    </source>
</evidence>
<dbReference type="GO" id="GO:0003729">
    <property type="term" value="F:mRNA binding"/>
    <property type="evidence" value="ECO:0007669"/>
    <property type="project" value="TreeGrafter"/>
</dbReference>
<dbReference type="InterPro" id="IPR032174">
    <property type="entry name" value="Aquarius_N"/>
</dbReference>
<dbReference type="Pfam" id="PF13087">
    <property type="entry name" value="AAA_12"/>
    <property type="match status" value="1"/>
</dbReference>
<dbReference type="FunFam" id="3.40.50.300:FF:000507">
    <property type="entry name" value="Pre-mRNA-splicing factor"/>
    <property type="match status" value="1"/>
</dbReference>
<keyword evidence="1" id="KW-0547">Nucleotide-binding</keyword>
<reference evidence="9" key="1">
    <citation type="submission" date="2021-03" db="EMBL/GenBank/DDBJ databases">
        <title>Comparative genomics and phylogenomic investigation of the class Geoglossomycetes provide insights into ecological specialization and systematics.</title>
        <authorList>
            <person name="Melie T."/>
            <person name="Pirro S."/>
            <person name="Miller A.N."/>
            <person name="Quandt A."/>
        </authorList>
    </citation>
    <scope>NUCLEOTIDE SEQUENCE</scope>
    <source>
        <strain evidence="9">GBOQ0MN5Z8</strain>
    </source>
</reference>
<comment type="similarity">
    <text evidence="2">Belongs to the CWF11 family.</text>
</comment>
<comment type="function">
    <text evidence="2">Involved in mRNA splicing where it associates with cdc5 and the other cwf proteins as part of the spliceosome.</text>
</comment>
<feature type="domain" description="DNA2/NAM7 helicase helicase" evidence="4">
    <location>
        <begin position="787"/>
        <end position="1085"/>
    </location>
</feature>
<feature type="domain" description="RNA helicase aquarius beta-barrel" evidence="7">
    <location>
        <begin position="465"/>
        <end position="640"/>
    </location>
</feature>
<keyword evidence="1" id="KW-0378">Hydrolase</keyword>
<feature type="region of interest" description="Disordered" evidence="3">
    <location>
        <begin position="735"/>
        <end position="779"/>
    </location>
</feature>
<evidence type="ECO:0000259" key="4">
    <source>
        <dbReference type="Pfam" id="PF13086"/>
    </source>
</evidence>
<dbReference type="InterPro" id="IPR045055">
    <property type="entry name" value="DNA2/NAM7-like"/>
</dbReference>
<evidence type="ECO:0000259" key="8">
    <source>
        <dbReference type="Pfam" id="PF21144"/>
    </source>
</evidence>
<evidence type="ECO:0000259" key="5">
    <source>
        <dbReference type="Pfam" id="PF13087"/>
    </source>
</evidence>
<feature type="domain" description="RNA helicase aquarius N-terminal" evidence="6">
    <location>
        <begin position="93"/>
        <end position="387"/>
    </location>
</feature>
<dbReference type="InterPro" id="IPR048967">
    <property type="entry name" value="Aquarius_insert"/>
</dbReference>
<feature type="domain" description="DNA2/NAM7 helicase-like C-terminal" evidence="5">
    <location>
        <begin position="1096"/>
        <end position="1288"/>
    </location>
</feature>
<keyword evidence="2" id="KW-0507">mRNA processing</keyword>
<dbReference type="InterPro" id="IPR041677">
    <property type="entry name" value="DNA2/NAM7_AAA_11"/>
</dbReference>
<dbReference type="GO" id="GO:0071013">
    <property type="term" value="C:catalytic step 2 spliceosome"/>
    <property type="evidence" value="ECO:0007669"/>
    <property type="project" value="TreeGrafter"/>
</dbReference>
<dbReference type="SUPFAM" id="SSF52540">
    <property type="entry name" value="P-loop containing nucleoside triphosphate hydrolases"/>
    <property type="match status" value="1"/>
</dbReference>
<keyword evidence="2" id="KW-0539">Nucleus</keyword>
<dbReference type="InterPro" id="IPR047187">
    <property type="entry name" value="SF1_C_Upf1"/>
</dbReference>
<dbReference type="Proteomes" id="UP000698800">
    <property type="component" value="Unassembled WGS sequence"/>
</dbReference>
<dbReference type="InterPro" id="IPR026300">
    <property type="entry name" value="CWF11_fam"/>
</dbReference>
<protein>
    <recommendedName>
        <fullName evidence="2">Pre-mRNA-splicing factor</fullName>
    </recommendedName>
</protein>
<evidence type="ECO:0000256" key="3">
    <source>
        <dbReference type="SAM" id="MobiDB-lite"/>
    </source>
</evidence>
<evidence type="ECO:0000313" key="9">
    <source>
        <dbReference type="EMBL" id="KAH0542174.1"/>
    </source>
</evidence>
<keyword evidence="2" id="KW-0508">mRNA splicing</keyword>
<comment type="subunit">
    <text evidence="2">Belongs to the 40S cdc5-associated complex (or cwf complex), a spliceosome sub-complex reminiscent of a late-stage spliceosome.</text>
</comment>
<dbReference type="GO" id="GO:0045292">
    <property type="term" value="P:mRNA cis splicing, via spliceosome"/>
    <property type="evidence" value="ECO:0007669"/>
    <property type="project" value="UniProtKB-UniRule"/>
</dbReference>
<evidence type="ECO:0000259" key="7">
    <source>
        <dbReference type="Pfam" id="PF21143"/>
    </source>
</evidence>
<feature type="compositionally biased region" description="Polar residues" evidence="3">
    <location>
        <begin position="753"/>
        <end position="762"/>
    </location>
</feature>
<dbReference type="InterPro" id="IPR048966">
    <property type="entry name" value="Aquarius_b-barrel"/>
</dbReference>
<dbReference type="CDD" id="cd17935">
    <property type="entry name" value="EEXXQc_AQR"/>
    <property type="match status" value="1"/>
</dbReference>
<keyword evidence="1" id="KW-0347">Helicase</keyword>
<feature type="domain" description="RNA helicase aquarius insertion" evidence="8">
    <location>
        <begin position="688"/>
        <end position="776"/>
    </location>
</feature>
<sequence length="1390" mass="157888">MALRKSAQEARPADSRPTVAELQGDNHYAQLAKKNWLKASGPSRFNPELLKSGVWDLLEKENFQFRSLLILENLRFLEKYVPEIRARHIFVGKSEFSSLFRRILSMSLDISLNTIIRTHLLSFITTAFQSLDSGLVRKECAPLLTISIWHNLSTEAARESRFERQSIWRKAWRTSSKRYEAADDAAKARLRFERSWLFSMIMDFFNRLYETAEQAFESLVYCERFIEFLTDLESQLPTRRYVNSLIHDLNVLPAIRLSPLFNNEENGLLRDLYGLLQHYAYFPVDDQAGFQLSREQCYDAHCQMLARLQRASLKHFKSKLTTLALSNYGSIGKRSELESHFAALTNQELGDLCSVLDLRISYPTTTRVAVDRDFLVEVLVSVHERKKTFQETAKDLSVLPNEKTLFESALLRNETYDGSRPLAIPKLNLQYLTVGDFLWRSFVLHRCESFFEIRKDIEECLDRLQPRVSHPSGETRFEGFSKMALLIPKPASILEVAPPKVGDDNPAWVRAEIVLDVSRLSESVRREWESLRTDDVVFLIAVKAVEEAKLLAGGNPSTLSNKTRSLTHLRTAEIVQVLDESGKPMRNPQIGQFSSRGQPDRSRVRRLHVKLDSSMYKPDSHRAEAGKPDVYEGINVILRRRGRENNFKAILESIQSLTLSDVPIPSWLQEVFLGYGDPASANYTRLPNRVPEVDFRDTFLDWQHLIESLPGKTVEPSDDVDSSFGPPYILETNPTILNSQAHSSKKRRRDQTPLLQTESVKVSTYKPPNTGPYPTDLPKLNQIRFTSAQVEAITSGTQPGLTVIVGPPGTGKTDVATQIINNIYHNFPGQRTLLIAHSNQALNQLFQKIVALDIDARHLLRLGHGEEDLETDANYSKHGRVESFLENRAQYLAEVDRLAVNLGAPGAHGNSCETASYFNAVYVKPAWNKFQDETRPIDANTADIAKAFPFHDYFSNAPQPIFSPQISRDEALEIAHGCYRHIAKIFSELEDIRPFEILRTARDKANYLLIKEARIISMTSTHAAIRRREIAGLGFHYDNVVMEEAAQITEIENFIPLALQNPRDGKLPLQRVVLCGDHLQNSPIIQNLAFRQYANLEQSLFSRLVRLGVSTVQLDRQGRARPSIAELYRWRYKQLGDLPIVENQREFRTANAGFGYEYQFINVADYKGAGETEPSPHFIQNLGEAEYAVAIYQYMRLLGYPASKISILTTYAGQRALIKDVLNHRCVNNRLFGPPKVVTTVDKYQGEQNDYVILSLTRTRRVGYLRDIRRLTVALSRARLGLYILGRREVFESCCELGEAFDRLFARPDNLQLTTGEMFPTSRLLEEDVKASEIVGVEHLGQYVFEMTQAKISALKAESSGPSAHVTPVVCSSATDTLSADVNMEEAEMP</sequence>
<dbReference type="PIRSF" id="PIRSF038901">
    <property type="entry name" value="AQR_cwf11"/>
    <property type="match status" value="1"/>
</dbReference>
<dbReference type="Pfam" id="PF16399">
    <property type="entry name" value="Aquarius_N_1st"/>
    <property type="match status" value="2"/>
</dbReference>
<keyword evidence="1" id="KW-0067">ATP-binding</keyword>
<dbReference type="OrthoDB" id="1879at2759"/>
<evidence type="ECO:0000313" key="10">
    <source>
        <dbReference type="Proteomes" id="UP000698800"/>
    </source>
</evidence>
<dbReference type="InterPro" id="IPR041679">
    <property type="entry name" value="DNA2/NAM7-like_C"/>
</dbReference>
<dbReference type="PANTHER" id="PTHR10887:SF5">
    <property type="entry name" value="RNA HELICASE AQUARIUS"/>
    <property type="match status" value="1"/>
</dbReference>
<keyword evidence="10" id="KW-1185">Reference proteome</keyword>
<dbReference type="Pfam" id="PF21143">
    <property type="entry name" value="Aquarius_N_2nd"/>
    <property type="match status" value="1"/>
</dbReference>
<dbReference type="GO" id="GO:0005684">
    <property type="term" value="C:U2-type spliceosomal complex"/>
    <property type="evidence" value="ECO:0007669"/>
    <property type="project" value="UniProtKB-UniRule"/>
</dbReference>
<organism evidence="9 10">
    <name type="scientific">Glutinoglossum americanum</name>
    <dbReference type="NCBI Taxonomy" id="1670608"/>
    <lineage>
        <taxon>Eukaryota</taxon>
        <taxon>Fungi</taxon>
        <taxon>Dikarya</taxon>
        <taxon>Ascomycota</taxon>
        <taxon>Pezizomycotina</taxon>
        <taxon>Geoglossomycetes</taxon>
        <taxon>Geoglossales</taxon>
        <taxon>Geoglossaceae</taxon>
        <taxon>Glutinoglossum</taxon>
    </lineage>
</organism>
<comment type="caution">
    <text evidence="9">The sequence shown here is derived from an EMBL/GenBank/DDBJ whole genome shotgun (WGS) entry which is preliminary data.</text>
</comment>
<dbReference type="InterPro" id="IPR027417">
    <property type="entry name" value="P-loop_NTPase"/>
</dbReference>
<dbReference type="Pfam" id="PF21144">
    <property type="entry name" value="Aquarius_N_3rd"/>
    <property type="match status" value="1"/>
</dbReference>
<evidence type="ECO:0000259" key="6">
    <source>
        <dbReference type="Pfam" id="PF16399"/>
    </source>
</evidence>
<gene>
    <name evidence="9" type="ORF">FGG08_003395</name>
</gene>
<evidence type="ECO:0000256" key="1">
    <source>
        <dbReference type="ARBA" id="ARBA00022806"/>
    </source>
</evidence>
<dbReference type="Pfam" id="PF13086">
    <property type="entry name" value="AAA_11"/>
    <property type="match status" value="1"/>
</dbReference>
<comment type="subcellular location">
    <subcellularLocation>
        <location evidence="2">Nucleus</location>
    </subcellularLocation>
</comment>
<dbReference type="GO" id="GO:0004386">
    <property type="term" value="F:helicase activity"/>
    <property type="evidence" value="ECO:0007669"/>
    <property type="project" value="InterPro"/>
</dbReference>
<proteinExistence type="inferred from homology"/>
<accession>A0A9P8HYD3</accession>